<dbReference type="EMBL" id="FRAF01000010">
    <property type="protein sequence ID" value="SHK21875.1"/>
    <property type="molecule type" value="Genomic_DNA"/>
</dbReference>
<dbReference type="Proteomes" id="UP000184016">
    <property type="component" value="Unassembled WGS sequence"/>
</dbReference>
<feature type="transmembrane region" description="Helical" evidence="1">
    <location>
        <begin position="64"/>
        <end position="87"/>
    </location>
</feature>
<keyword evidence="4" id="KW-1185">Reference proteome</keyword>
<dbReference type="STRING" id="1830138.SAMN05443507_11063"/>
<keyword evidence="1" id="KW-0812">Transmembrane</keyword>
<feature type="transmembrane region" description="Helical" evidence="1">
    <location>
        <begin position="31"/>
        <end position="52"/>
    </location>
</feature>
<dbReference type="PANTHER" id="PTHR14969">
    <property type="entry name" value="SPHINGOSINE-1-PHOSPHATE PHOSPHOHYDROLASE"/>
    <property type="match status" value="1"/>
</dbReference>
<proteinExistence type="predicted"/>
<evidence type="ECO:0000259" key="2">
    <source>
        <dbReference type="SMART" id="SM00014"/>
    </source>
</evidence>
<accession>A0A1M6QNY1</accession>
<feature type="transmembrane region" description="Helical" evidence="1">
    <location>
        <begin position="134"/>
        <end position="153"/>
    </location>
</feature>
<protein>
    <submittedName>
        <fullName evidence="3">Undecaprenyl-diphosphatase</fullName>
    </submittedName>
</protein>
<evidence type="ECO:0000313" key="3">
    <source>
        <dbReference type="EMBL" id="SHK21875.1"/>
    </source>
</evidence>
<dbReference type="PANTHER" id="PTHR14969:SF13">
    <property type="entry name" value="AT30094P"/>
    <property type="match status" value="1"/>
</dbReference>
<keyword evidence="1" id="KW-0472">Membrane</keyword>
<sequence length="212" mass="23761">MFHAALLNPFDTVLYHLINGLAGHSFLLDQVMIFFAKDAPEIYALLFLIAWFTLPKPDIQRRHALIMAGLAGILALIINLIISHIWFRPRPFTVFPKGSFNQLIPHSNDASFPSDHASGSFGFAAGSWGHNSRWISRTFTVIAIIVMVARVFVGVHYPTDVIGGMIIGIFSGKVMWKFSRWIFPLSSFIAKIFRFGPKTTAVTKEEKHSSTL</sequence>
<name>A0A1M6QNY1_9BACL</name>
<dbReference type="OrthoDB" id="9789113at2"/>
<dbReference type="RefSeq" id="WP_072873912.1">
    <property type="nucleotide sequence ID" value="NZ_FRAF01000010.1"/>
</dbReference>
<evidence type="ECO:0000313" key="4">
    <source>
        <dbReference type="Proteomes" id="UP000184016"/>
    </source>
</evidence>
<dbReference type="SUPFAM" id="SSF48317">
    <property type="entry name" value="Acid phosphatase/Vanadium-dependent haloperoxidase"/>
    <property type="match status" value="1"/>
</dbReference>
<dbReference type="InterPro" id="IPR000326">
    <property type="entry name" value="PAP2/HPO"/>
</dbReference>
<dbReference type="Pfam" id="PF01569">
    <property type="entry name" value="PAP2"/>
    <property type="match status" value="1"/>
</dbReference>
<evidence type="ECO:0000256" key="1">
    <source>
        <dbReference type="SAM" id="Phobius"/>
    </source>
</evidence>
<dbReference type="Gene3D" id="1.20.144.10">
    <property type="entry name" value="Phosphatidic acid phosphatase type 2/haloperoxidase"/>
    <property type="match status" value="1"/>
</dbReference>
<keyword evidence="1" id="KW-1133">Transmembrane helix</keyword>
<dbReference type="AlphaFoldDB" id="A0A1M6QNY1"/>
<gene>
    <name evidence="3" type="ORF">SAMN05443507_11063</name>
</gene>
<feature type="domain" description="Phosphatidic acid phosphatase type 2/haloperoxidase" evidence="2">
    <location>
        <begin position="64"/>
        <end position="176"/>
    </location>
</feature>
<reference evidence="4" key="1">
    <citation type="submission" date="2016-11" db="EMBL/GenBank/DDBJ databases">
        <authorList>
            <person name="Varghese N."/>
            <person name="Submissions S."/>
        </authorList>
    </citation>
    <scope>NUCLEOTIDE SEQUENCE [LARGE SCALE GENOMIC DNA]</scope>
    <source>
        <strain evidence="4">USBA-503</strain>
    </source>
</reference>
<dbReference type="InterPro" id="IPR036938">
    <property type="entry name" value="PAP2/HPO_sf"/>
</dbReference>
<organism evidence="3 4">
    <name type="scientific">Alicyclobacillus tolerans</name>
    <dbReference type="NCBI Taxonomy" id="90970"/>
    <lineage>
        <taxon>Bacteria</taxon>
        <taxon>Bacillati</taxon>
        <taxon>Bacillota</taxon>
        <taxon>Bacilli</taxon>
        <taxon>Bacillales</taxon>
        <taxon>Alicyclobacillaceae</taxon>
        <taxon>Alicyclobacillus</taxon>
    </lineage>
</organism>
<dbReference type="SMART" id="SM00014">
    <property type="entry name" value="acidPPc"/>
    <property type="match status" value="1"/>
</dbReference>